<dbReference type="InterPro" id="IPR020846">
    <property type="entry name" value="MFS_dom"/>
</dbReference>
<proteinExistence type="predicted"/>
<dbReference type="InterPro" id="IPR011701">
    <property type="entry name" value="MFS"/>
</dbReference>
<feature type="transmembrane region" description="Helical" evidence="7">
    <location>
        <begin position="193"/>
        <end position="211"/>
    </location>
</feature>
<dbReference type="RefSeq" id="WP_130391549.1">
    <property type="nucleotide sequence ID" value="NZ_SGXM01000002.1"/>
</dbReference>
<accession>A0A4V2FH83</accession>
<evidence type="ECO:0000259" key="8">
    <source>
        <dbReference type="PROSITE" id="PS50850"/>
    </source>
</evidence>
<evidence type="ECO:0000256" key="4">
    <source>
        <dbReference type="ARBA" id="ARBA00022692"/>
    </source>
</evidence>
<protein>
    <submittedName>
        <fullName evidence="9">MFS transporter</fullName>
    </submittedName>
</protein>
<feature type="transmembrane region" description="Helical" evidence="7">
    <location>
        <begin position="356"/>
        <end position="382"/>
    </location>
</feature>
<dbReference type="AlphaFoldDB" id="A0A4V2FH83"/>
<dbReference type="PROSITE" id="PS50850">
    <property type="entry name" value="MFS"/>
    <property type="match status" value="1"/>
</dbReference>
<keyword evidence="2" id="KW-0813">Transport</keyword>
<evidence type="ECO:0000313" key="9">
    <source>
        <dbReference type="EMBL" id="RZT39379.1"/>
    </source>
</evidence>
<dbReference type="Pfam" id="PF07690">
    <property type="entry name" value="MFS_1"/>
    <property type="match status" value="1"/>
</dbReference>
<feature type="transmembrane region" description="Helical" evidence="7">
    <location>
        <begin position="161"/>
        <end position="181"/>
    </location>
</feature>
<evidence type="ECO:0000256" key="5">
    <source>
        <dbReference type="ARBA" id="ARBA00022989"/>
    </source>
</evidence>
<feature type="transmembrane region" description="Helical" evidence="7">
    <location>
        <begin position="223"/>
        <end position="242"/>
    </location>
</feature>
<dbReference type="Gene3D" id="1.20.1250.20">
    <property type="entry name" value="MFS general substrate transporter like domains"/>
    <property type="match status" value="1"/>
</dbReference>
<dbReference type="GO" id="GO:0005886">
    <property type="term" value="C:plasma membrane"/>
    <property type="evidence" value="ECO:0007669"/>
    <property type="project" value="UniProtKB-SubCell"/>
</dbReference>
<evidence type="ECO:0000256" key="3">
    <source>
        <dbReference type="ARBA" id="ARBA00022475"/>
    </source>
</evidence>
<keyword evidence="3" id="KW-1003">Cell membrane</keyword>
<feature type="transmembrane region" description="Helical" evidence="7">
    <location>
        <begin position="327"/>
        <end position="344"/>
    </location>
</feature>
<feature type="transmembrane region" description="Helical" evidence="7">
    <location>
        <begin position="43"/>
        <end position="59"/>
    </location>
</feature>
<comment type="subcellular location">
    <subcellularLocation>
        <location evidence="1">Cell membrane</location>
        <topology evidence="1">Multi-pass membrane protein</topology>
    </subcellularLocation>
</comment>
<feature type="transmembrane region" description="Helical" evidence="7">
    <location>
        <begin position="71"/>
        <end position="91"/>
    </location>
</feature>
<evidence type="ECO:0000256" key="6">
    <source>
        <dbReference type="ARBA" id="ARBA00023136"/>
    </source>
</evidence>
<gene>
    <name evidence="9" type="ORF">EV147_2574</name>
</gene>
<sequence length="503" mass="53431">MPNPLLLLLIGALTAIDFIQNGMVSFAAGPIMGEIGASPEEFSLIAAAYASIAIVGIALQRWCVERLGWRGYVRGALGIAAVGAMACGTAWSYETLLAGRMVMAVGCAGMMTSARLAVNLIPPGPGRIHGITALASGVCCGLASAPWLAATIVSADRWPMIFWLTAAAVLAMLAATHVLPADKVPAGQRSGAHPLRLVALAAGSFLLLYVLQRSYYDFYANRLGLVLGALAGVAALGGFIWAETRSARPLLKLGSLVEPRYLAGLALFTFCYMTLGSNGYLLPLVMQRSLGYSWSTTGNLFALGLAGGVLTWVAMSRMLPRWPGPRKYFMTGFAALAASAWLLSRLPPAPDPWLHVLPALGLYGVFIMTMMPTTAMHTFMALGRDESVFSHAQQTKNMMGEVGKALGVMLATVGQQWLTVWHYTRLQGEIHPGNPHFQEVHARITAVLSASMDPARAADAALAQIAQMLTQQSVLLANLDHFRGLAMVAVLAIAVSAVQKALR</sequence>
<keyword evidence="10" id="KW-1185">Reference proteome</keyword>
<dbReference type="Proteomes" id="UP000291078">
    <property type="component" value="Unassembled WGS sequence"/>
</dbReference>
<dbReference type="EMBL" id="SGXM01000002">
    <property type="protein sequence ID" value="RZT39379.1"/>
    <property type="molecule type" value="Genomic_DNA"/>
</dbReference>
<dbReference type="OrthoDB" id="8581632at2"/>
<feature type="transmembrane region" description="Helical" evidence="7">
    <location>
        <begin position="130"/>
        <end position="149"/>
    </location>
</feature>
<dbReference type="InterPro" id="IPR036259">
    <property type="entry name" value="MFS_trans_sf"/>
</dbReference>
<feature type="transmembrane region" description="Helical" evidence="7">
    <location>
        <begin position="262"/>
        <end position="282"/>
    </location>
</feature>
<organism evidence="9 10">
    <name type="scientific">Cupriavidus agavae</name>
    <dbReference type="NCBI Taxonomy" id="1001822"/>
    <lineage>
        <taxon>Bacteria</taxon>
        <taxon>Pseudomonadati</taxon>
        <taxon>Pseudomonadota</taxon>
        <taxon>Betaproteobacteria</taxon>
        <taxon>Burkholderiales</taxon>
        <taxon>Burkholderiaceae</taxon>
        <taxon>Cupriavidus</taxon>
    </lineage>
</organism>
<feature type="transmembrane region" description="Helical" evidence="7">
    <location>
        <begin position="294"/>
        <end position="315"/>
    </location>
</feature>
<comment type="caution">
    <text evidence="9">The sequence shown here is derived from an EMBL/GenBank/DDBJ whole genome shotgun (WGS) entry which is preliminary data.</text>
</comment>
<keyword evidence="6 7" id="KW-0472">Membrane</keyword>
<dbReference type="GO" id="GO:0022857">
    <property type="term" value="F:transmembrane transporter activity"/>
    <property type="evidence" value="ECO:0007669"/>
    <property type="project" value="InterPro"/>
</dbReference>
<feature type="domain" description="Major facilitator superfamily (MFS) profile" evidence="8">
    <location>
        <begin position="6"/>
        <end position="503"/>
    </location>
</feature>
<dbReference type="Gene3D" id="1.20.1720.10">
    <property type="entry name" value="Multidrug resistance protein D"/>
    <property type="match status" value="1"/>
</dbReference>
<dbReference type="PANTHER" id="PTHR42718">
    <property type="entry name" value="MAJOR FACILITATOR SUPERFAMILY MULTIDRUG TRANSPORTER MFSC"/>
    <property type="match status" value="1"/>
</dbReference>
<reference evidence="9 10" key="1">
    <citation type="journal article" date="2015" name="Stand. Genomic Sci.">
        <title>Genomic Encyclopedia of Bacterial and Archaeal Type Strains, Phase III: the genomes of soil and plant-associated and newly described type strains.</title>
        <authorList>
            <person name="Whitman W.B."/>
            <person name="Woyke T."/>
            <person name="Klenk H.P."/>
            <person name="Zhou Y."/>
            <person name="Lilburn T.G."/>
            <person name="Beck B.J."/>
            <person name="De Vos P."/>
            <person name="Vandamme P."/>
            <person name="Eisen J.A."/>
            <person name="Garrity G."/>
            <person name="Hugenholtz P."/>
            <person name="Kyrpides N.C."/>
        </authorList>
    </citation>
    <scope>NUCLEOTIDE SEQUENCE [LARGE SCALE GENOMIC DNA]</scope>
    <source>
        <strain evidence="9 10">ASC-9842</strain>
    </source>
</reference>
<evidence type="ECO:0000313" key="10">
    <source>
        <dbReference type="Proteomes" id="UP000291078"/>
    </source>
</evidence>
<keyword evidence="4 7" id="KW-0812">Transmembrane</keyword>
<evidence type="ECO:0000256" key="7">
    <source>
        <dbReference type="SAM" id="Phobius"/>
    </source>
</evidence>
<evidence type="ECO:0000256" key="1">
    <source>
        <dbReference type="ARBA" id="ARBA00004651"/>
    </source>
</evidence>
<evidence type="ECO:0000256" key="2">
    <source>
        <dbReference type="ARBA" id="ARBA00022448"/>
    </source>
</evidence>
<dbReference type="PANTHER" id="PTHR42718:SF46">
    <property type="entry name" value="BLR6921 PROTEIN"/>
    <property type="match status" value="1"/>
</dbReference>
<dbReference type="SUPFAM" id="SSF103473">
    <property type="entry name" value="MFS general substrate transporter"/>
    <property type="match status" value="1"/>
</dbReference>
<keyword evidence="5 7" id="KW-1133">Transmembrane helix</keyword>
<name>A0A4V2FH83_9BURK</name>